<dbReference type="EMBL" id="KJ564037">
    <property type="protein sequence ID" value="AIF54391.1"/>
    <property type="molecule type" value="Genomic_DNA"/>
</dbReference>
<dbReference type="OrthoDB" id="22760at10239"/>
<proteinExistence type="predicted"/>
<evidence type="ECO:0000313" key="3">
    <source>
        <dbReference type="Proteomes" id="UP000028564"/>
    </source>
</evidence>
<dbReference type="KEGG" id="vg:22109888"/>
<organism evidence="2 3">
    <name type="scientific">Lactobacillus phage Ld17</name>
    <dbReference type="NCBI Taxonomy" id="1500733"/>
    <lineage>
        <taxon>Viruses</taxon>
        <taxon>Duplodnaviria</taxon>
        <taxon>Heunggongvirae</taxon>
        <taxon>Uroviricota</taxon>
        <taxon>Caudoviricetes</taxon>
        <taxon>Cequinquevirus</taxon>
        <taxon>Cequinquevirus Ld17</taxon>
    </lineage>
</organism>
<accession>A0A075KJV1</accession>
<name>A0A075KJV1_9CAUD</name>
<feature type="domain" description="Siphovirus-type tail component RIFT-related" evidence="1">
    <location>
        <begin position="23"/>
        <end position="115"/>
    </location>
</feature>
<evidence type="ECO:0000259" key="1">
    <source>
        <dbReference type="Pfam" id="PF05709"/>
    </source>
</evidence>
<dbReference type="GeneID" id="22109888"/>
<keyword evidence="3" id="KW-1185">Reference proteome</keyword>
<gene>
    <name evidence="2" type="ORF">LDB17_016</name>
</gene>
<reference evidence="2 3" key="1">
    <citation type="journal article" date="2014" name="Appl. Environ. Microbiol.">
        <title>Molecular Characterization of Three Lactobacillus delbrueckii subsp. bulgaricus Phages.</title>
        <authorList>
            <person name="Casey E."/>
            <person name="Mahony J."/>
            <person name="O'Connell-Motherway M."/>
            <person name="Bottacini F."/>
            <person name="Cornelissen A."/>
            <person name="Neve H."/>
            <person name="Heller K.J."/>
            <person name="Noben J.P."/>
            <person name="Dal Bello F."/>
            <person name="van Sinderen D."/>
        </authorList>
    </citation>
    <scope>NUCLEOTIDE SEQUENCE [LARGE SCALE GENOMIC DNA]</scope>
</reference>
<dbReference type="Proteomes" id="UP000028564">
    <property type="component" value="Segment"/>
</dbReference>
<dbReference type="NCBIfam" id="TIGR01633">
    <property type="entry name" value="phi3626_gp14_N"/>
    <property type="match status" value="1"/>
</dbReference>
<protein>
    <submittedName>
        <fullName evidence="2">Putative tail component</fullName>
    </submittedName>
</protein>
<sequence length="234" mass="26638">MRNYIILNGKDSRYIGGLLVQELPPIAKPKIRTEVEEIDGRDGDIVTPLGYSAYDKELKIGLYGDYRIDDIISYFDSSGVVTFSNELDKYYRYQITDQIDFSRLVRFKTATVKFHVQPFKYSNVETKRSFNTEKTKSVIIRNNGNCQSRPIFTIIGSGAILLKINGRPVLKIIMADDNSITIDVEKMEAYNGSVLKNRQVAGDYDTCVLNVGANEISWEGDVFGLTIKNYTRWI</sequence>
<evidence type="ECO:0000313" key="2">
    <source>
        <dbReference type="EMBL" id="AIF54391.1"/>
    </source>
</evidence>
<dbReference type="RefSeq" id="YP_009098675.1">
    <property type="nucleotide sequence ID" value="NC_025420.1"/>
</dbReference>
<dbReference type="InterPro" id="IPR006520">
    <property type="entry name" value="Dit_BPSPP_N"/>
</dbReference>
<dbReference type="Gene3D" id="2.40.30.200">
    <property type="match status" value="1"/>
</dbReference>
<dbReference type="Pfam" id="PF05709">
    <property type="entry name" value="Sipho_tail"/>
    <property type="match status" value="1"/>
</dbReference>
<dbReference type="InterPro" id="IPR008841">
    <property type="entry name" value="Siphovirus-type_tail_N"/>
</dbReference>